<dbReference type="PANTHER" id="PTHR13031:SF0">
    <property type="entry name" value="RIBONUCLEASE P PROTEIN SUBUNIT P30"/>
    <property type="match status" value="1"/>
</dbReference>
<comment type="caution">
    <text evidence="4">The sequence shown here is derived from an EMBL/GenBank/DDBJ whole genome shotgun (WGS) entry which is preliminary data.</text>
</comment>
<proteinExistence type="inferred from homology"/>
<dbReference type="InterPro" id="IPR016195">
    <property type="entry name" value="Pol/histidinol_Pase-like"/>
</dbReference>
<dbReference type="GO" id="GO:0003723">
    <property type="term" value="F:RNA binding"/>
    <property type="evidence" value="ECO:0007669"/>
    <property type="project" value="TreeGrafter"/>
</dbReference>
<dbReference type="Gene3D" id="3.20.20.140">
    <property type="entry name" value="Metal-dependent hydrolases"/>
    <property type="match status" value="1"/>
</dbReference>
<dbReference type="InterPro" id="IPR002738">
    <property type="entry name" value="RNase_P_p30"/>
</dbReference>
<protein>
    <submittedName>
        <fullName evidence="4">Uncharacterized protein</fullName>
    </submittedName>
</protein>
<dbReference type="GO" id="GO:0008033">
    <property type="term" value="P:tRNA processing"/>
    <property type="evidence" value="ECO:0007669"/>
    <property type="project" value="UniProtKB-KW"/>
</dbReference>
<comment type="similarity">
    <text evidence="2">Belongs to the eukaryotic/archaeal RNase P protein component 3 family.</text>
</comment>
<dbReference type="OrthoDB" id="17948at2759"/>
<dbReference type="Proteomes" id="UP000324800">
    <property type="component" value="Unassembled WGS sequence"/>
</dbReference>
<gene>
    <name evidence="4" type="ORF">EZS28_042922</name>
</gene>
<accession>A0A5J4TUC8</accession>
<keyword evidence="3" id="KW-0819">tRNA processing</keyword>
<reference evidence="4 5" key="1">
    <citation type="submission" date="2019-03" db="EMBL/GenBank/DDBJ databases">
        <title>Single cell metagenomics reveals metabolic interactions within the superorganism composed of flagellate Streblomastix strix and complex community of Bacteroidetes bacteria on its surface.</title>
        <authorList>
            <person name="Treitli S.C."/>
            <person name="Kolisko M."/>
            <person name="Husnik F."/>
            <person name="Keeling P."/>
            <person name="Hampl V."/>
        </authorList>
    </citation>
    <scope>NUCLEOTIDE SEQUENCE [LARGE SCALE GENOMIC DNA]</scope>
    <source>
        <strain evidence="4">ST1C</strain>
    </source>
</reference>
<sequence>MYIDACLNSPEDSKQLSTMILRAIQLGYRSLVLNHVVNDNFQPLNNCKTASPKLDVVRSILNSEQIQTILRQQSLNPSNIKIYKRITIVAQKEATLLKLKPDNQNMKQFDIVAVAPQNEQVFKTAVAHSEVEVIQMPSCEDWGYRARVPNVRGCIKRGIKFELCYGEAFQGIFGDMDLIHPQEGILQPICGI</sequence>
<organism evidence="4 5">
    <name type="scientific">Streblomastix strix</name>
    <dbReference type="NCBI Taxonomy" id="222440"/>
    <lineage>
        <taxon>Eukaryota</taxon>
        <taxon>Metamonada</taxon>
        <taxon>Preaxostyla</taxon>
        <taxon>Oxymonadida</taxon>
        <taxon>Streblomastigidae</taxon>
        <taxon>Streblomastix</taxon>
    </lineage>
</organism>
<dbReference type="SUPFAM" id="SSF89550">
    <property type="entry name" value="PHP domain-like"/>
    <property type="match status" value="1"/>
</dbReference>
<name>A0A5J4TUC8_9EUKA</name>
<evidence type="ECO:0000313" key="5">
    <source>
        <dbReference type="Proteomes" id="UP000324800"/>
    </source>
</evidence>
<dbReference type="Pfam" id="PF01876">
    <property type="entry name" value="RNase_P_p30"/>
    <property type="match status" value="1"/>
</dbReference>
<evidence type="ECO:0000256" key="1">
    <source>
        <dbReference type="ARBA" id="ARBA00004123"/>
    </source>
</evidence>
<dbReference type="PANTHER" id="PTHR13031">
    <property type="entry name" value="RIBONUCLEASE P SUBUNIT P30"/>
    <property type="match status" value="1"/>
</dbReference>
<evidence type="ECO:0000256" key="3">
    <source>
        <dbReference type="ARBA" id="ARBA00022694"/>
    </source>
</evidence>
<comment type="subcellular location">
    <subcellularLocation>
        <location evidence="1">Nucleus</location>
    </subcellularLocation>
</comment>
<dbReference type="GO" id="GO:0005655">
    <property type="term" value="C:nucleolar ribonuclease P complex"/>
    <property type="evidence" value="ECO:0007669"/>
    <property type="project" value="TreeGrafter"/>
</dbReference>
<dbReference type="EMBL" id="SNRW01025385">
    <property type="protein sequence ID" value="KAA6361552.1"/>
    <property type="molecule type" value="Genomic_DNA"/>
</dbReference>
<evidence type="ECO:0000313" key="4">
    <source>
        <dbReference type="EMBL" id="KAA6361552.1"/>
    </source>
</evidence>
<dbReference type="AlphaFoldDB" id="A0A5J4TUC8"/>
<evidence type="ECO:0000256" key="2">
    <source>
        <dbReference type="ARBA" id="ARBA00007331"/>
    </source>
</evidence>